<dbReference type="EMBL" id="BMJC01000001">
    <property type="protein sequence ID" value="GGA88673.1"/>
    <property type="molecule type" value="Genomic_DNA"/>
</dbReference>
<dbReference type="Proteomes" id="UP000607559">
    <property type="component" value="Unassembled WGS sequence"/>
</dbReference>
<dbReference type="AlphaFoldDB" id="A0A8J2XRE5"/>
<evidence type="ECO:0000313" key="2">
    <source>
        <dbReference type="Proteomes" id="UP000607559"/>
    </source>
</evidence>
<protein>
    <recommendedName>
        <fullName evidence="3">LysM domain-containing protein</fullName>
    </recommendedName>
</protein>
<sequence>MASLPTNPLQIILQQTGQVTSYFAPSSRYYPIAVTSLTSADGAVINYVRRRFVPRAGQYQLLQLHTVTEGQRLDNITNQYIGDPTMFWQLCDANNVLDPAELTVTIGRQIRITLPQGIKTSSNGNNNNNGQ</sequence>
<proteinExistence type="predicted"/>
<evidence type="ECO:0000313" key="1">
    <source>
        <dbReference type="EMBL" id="GGA88673.1"/>
    </source>
</evidence>
<gene>
    <name evidence="1" type="ORF">GCM10011511_09870</name>
</gene>
<reference evidence="1" key="1">
    <citation type="journal article" date="2014" name="Int. J. Syst. Evol. Microbiol.">
        <title>Complete genome sequence of Corynebacterium casei LMG S-19264T (=DSM 44701T), isolated from a smear-ripened cheese.</title>
        <authorList>
            <consortium name="US DOE Joint Genome Institute (JGI-PGF)"/>
            <person name="Walter F."/>
            <person name="Albersmeier A."/>
            <person name="Kalinowski J."/>
            <person name="Ruckert C."/>
        </authorList>
    </citation>
    <scope>NUCLEOTIDE SEQUENCE</scope>
    <source>
        <strain evidence="1">CGMCC 1.15448</strain>
    </source>
</reference>
<keyword evidence="2" id="KW-1185">Reference proteome</keyword>
<evidence type="ECO:0008006" key="3">
    <source>
        <dbReference type="Google" id="ProtNLM"/>
    </source>
</evidence>
<reference evidence="1" key="2">
    <citation type="submission" date="2020-09" db="EMBL/GenBank/DDBJ databases">
        <authorList>
            <person name="Sun Q."/>
            <person name="Zhou Y."/>
        </authorList>
    </citation>
    <scope>NUCLEOTIDE SEQUENCE</scope>
    <source>
        <strain evidence="1">CGMCC 1.15448</strain>
    </source>
</reference>
<organism evidence="1 2">
    <name type="scientific">Puia dinghuensis</name>
    <dbReference type="NCBI Taxonomy" id="1792502"/>
    <lineage>
        <taxon>Bacteria</taxon>
        <taxon>Pseudomonadati</taxon>
        <taxon>Bacteroidota</taxon>
        <taxon>Chitinophagia</taxon>
        <taxon>Chitinophagales</taxon>
        <taxon>Chitinophagaceae</taxon>
        <taxon>Puia</taxon>
    </lineage>
</organism>
<comment type="caution">
    <text evidence="1">The sequence shown here is derived from an EMBL/GenBank/DDBJ whole genome shotgun (WGS) entry which is preliminary data.</text>
</comment>
<name>A0A8J2XRE5_9BACT</name>
<accession>A0A8J2XRE5</accession>
<dbReference type="RefSeq" id="WP_229688775.1">
    <property type="nucleotide sequence ID" value="NZ_BMJC01000001.1"/>
</dbReference>